<evidence type="ECO:0000256" key="9">
    <source>
        <dbReference type="ARBA" id="ARBA00023065"/>
    </source>
</evidence>
<dbReference type="GO" id="GO:0045016">
    <property type="term" value="P:mitochondrial magnesium ion transmembrane transport"/>
    <property type="evidence" value="ECO:0007669"/>
    <property type="project" value="TreeGrafter"/>
</dbReference>
<dbReference type="STRING" id="930990.A0A067MCY3"/>
<sequence length="488" mass="54464">MEVLVSSFLKRKPRALVAAIGNGHRAYCGLCHSYDSQQYSRPMSSASSFSHSSSSRRHSQALVMDGHAGPSYSRRITWPSMCAGKSKAKLLGPPAQITPRHMSSWMSRGGGARSYKGPLEDDEAVREAILEKAIQGRQPTDLLLRCTILDAEGNVSQIAGQFKRSDLCVEHRLNPRDLRKIDSRIPNLVPTILPRKEAILVNILHIRALVKADSVILFDAYGTADSRLHSVFVYHLEHNLKTKGSGLPYEFRALDSILVSVLGALEAEMSLTRVLVNSLLADLEDDIVHDKFKRLLHYSRRLGNFQNRARLESLEEVLEQDEDLAAMYLSDKKQGIVRQLSDHDDAEVLLESFAKQVEEIVTECETMMSNVQTTQEIVELILDSNRNTLLTLDLKVSIGTLGIGVGALLAGLFGMNLQSHWEEHPWAFYGVSLTAISSTLLVSLIVLRRLGKIRKIGITNSLKQSKPPVRKWYSLSRSPPQNPETWLP</sequence>
<dbReference type="AlphaFoldDB" id="A0A067MCY3"/>
<comment type="subcellular location">
    <subcellularLocation>
        <location evidence="1 12">Mitochondrion inner membrane</location>
        <topology evidence="1 12">Multi-pass membrane protein</topology>
    </subcellularLocation>
</comment>
<name>A0A067MCY3_BOTB1</name>
<keyword evidence="11 12" id="KW-0472">Membrane</keyword>
<dbReference type="Proteomes" id="UP000027195">
    <property type="component" value="Unassembled WGS sequence"/>
</dbReference>
<feature type="transmembrane region" description="Helical" evidence="12">
    <location>
        <begin position="396"/>
        <end position="414"/>
    </location>
</feature>
<dbReference type="CDD" id="cd12823">
    <property type="entry name" value="Mrs2_Mfm1p-like"/>
    <property type="match status" value="1"/>
</dbReference>
<keyword evidence="5 12" id="KW-0999">Mitochondrion inner membrane</keyword>
<evidence type="ECO:0000256" key="13">
    <source>
        <dbReference type="SAM" id="MobiDB-lite"/>
    </source>
</evidence>
<dbReference type="InParanoid" id="A0A067MCY3"/>
<evidence type="ECO:0000313" key="14">
    <source>
        <dbReference type="EMBL" id="KDQ09436.1"/>
    </source>
</evidence>
<evidence type="ECO:0000256" key="12">
    <source>
        <dbReference type="RuleBase" id="RU366042"/>
    </source>
</evidence>
<keyword evidence="10" id="KW-0496">Mitochondrion</keyword>
<accession>A0A067MCY3</accession>
<protein>
    <recommendedName>
        <fullName evidence="12">Magnesium transporter</fullName>
    </recommendedName>
</protein>
<dbReference type="HOGENOM" id="CLU_025144_1_2_1"/>
<keyword evidence="15" id="KW-1185">Reference proteome</keyword>
<comment type="similarity">
    <text evidence="2 12">Belongs to the CorA metal ion transporter (MIT) (TC 1.A.35) family.</text>
</comment>
<organism evidence="14 15">
    <name type="scientific">Botryobasidium botryosum (strain FD-172 SS1)</name>
    <dbReference type="NCBI Taxonomy" id="930990"/>
    <lineage>
        <taxon>Eukaryota</taxon>
        <taxon>Fungi</taxon>
        <taxon>Dikarya</taxon>
        <taxon>Basidiomycota</taxon>
        <taxon>Agaricomycotina</taxon>
        <taxon>Agaricomycetes</taxon>
        <taxon>Cantharellales</taxon>
        <taxon>Botryobasidiaceae</taxon>
        <taxon>Botryobasidium</taxon>
    </lineage>
</organism>
<evidence type="ECO:0000256" key="5">
    <source>
        <dbReference type="ARBA" id="ARBA00022792"/>
    </source>
</evidence>
<dbReference type="PANTHER" id="PTHR13890">
    <property type="entry name" value="RNA SPLICING PROTEIN MRS2, MITOCHONDRIAL"/>
    <property type="match status" value="1"/>
</dbReference>
<evidence type="ECO:0000256" key="11">
    <source>
        <dbReference type="ARBA" id="ARBA00023136"/>
    </source>
</evidence>
<dbReference type="FunFam" id="2.40.128.330:FF:000002">
    <property type="entry name" value="Inner membrane magnesium transporter mrs2"/>
    <property type="match status" value="1"/>
</dbReference>
<dbReference type="GO" id="GO:0005743">
    <property type="term" value="C:mitochondrial inner membrane"/>
    <property type="evidence" value="ECO:0007669"/>
    <property type="project" value="UniProtKB-SubCell"/>
</dbReference>
<evidence type="ECO:0000256" key="8">
    <source>
        <dbReference type="ARBA" id="ARBA00022989"/>
    </source>
</evidence>
<feature type="transmembrane region" description="Helical" evidence="12">
    <location>
        <begin position="426"/>
        <end position="447"/>
    </location>
</feature>
<evidence type="ECO:0000256" key="3">
    <source>
        <dbReference type="ARBA" id="ARBA00022448"/>
    </source>
</evidence>
<dbReference type="GO" id="GO:0015095">
    <property type="term" value="F:magnesium ion transmembrane transporter activity"/>
    <property type="evidence" value="ECO:0007669"/>
    <property type="project" value="TreeGrafter"/>
</dbReference>
<gene>
    <name evidence="14" type="ORF">BOTBODRAFT_526590</name>
</gene>
<evidence type="ECO:0000256" key="4">
    <source>
        <dbReference type="ARBA" id="ARBA00022692"/>
    </source>
</evidence>
<dbReference type="Gene3D" id="1.20.58.340">
    <property type="entry name" value="Magnesium transport protein CorA, transmembrane region"/>
    <property type="match status" value="1"/>
</dbReference>
<evidence type="ECO:0000256" key="6">
    <source>
        <dbReference type="ARBA" id="ARBA00022842"/>
    </source>
</evidence>
<keyword evidence="6 12" id="KW-0460">Magnesium</keyword>
<reference evidence="15" key="1">
    <citation type="journal article" date="2014" name="Proc. Natl. Acad. Sci. U.S.A.">
        <title>Extensive sampling of basidiomycete genomes demonstrates inadequacy of the white-rot/brown-rot paradigm for wood decay fungi.</title>
        <authorList>
            <person name="Riley R."/>
            <person name="Salamov A.A."/>
            <person name="Brown D.W."/>
            <person name="Nagy L.G."/>
            <person name="Floudas D."/>
            <person name="Held B.W."/>
            <person name="Levasseur A."/>
            <person name="Lombard V."/>
            <person name="Morin E."/>
            <person name="Otillar R."/>
            <person name="Lindquist E.A."/>
            <person name="Sun H."/>
            <person name="LaButti K.M."/>
            <person name="Schmutz J."/>
            <person name="Jabbour D."/>
            <person name="Luo H."/>
            <person name="Baker S.E."/>
            <person name="Pisabarro A.G."/>
            <person name="Walton J.D."/>
            <person name="Blanchette R.A."/>
            <person name="Henrissat B."/>
            <person name="Martin F."/>
            <person name="Cullen D."/>
            <person name="Hibbett D.S."/>
            <person name="Grigoriev I.V."/>
        </authorList>
    </citation>
    <scope>NUCLEOTIDE SEQUENCE [LARGE SCALE GENOMIC DNA]</scope>
    <source>
        <strain evidence="15">FD-172 SS1</strain>
    </source>
</reference>
<proteinExistence type="inferred from homology"/>
<dbReference type="FunCoup" id="A0A067MCY3">
    <property type="interactions" value="253"/>
</dbReference>
<dbReference type="InterPro" id="IPR039204">
    <property type="entry name" value="MRS2-like"/>
</dbReference>
<keyword evidence="8 12" id="KW-1133">Transmembrane helix</keyword>
<dbReference type="EMBL" id="KL198078">
    <property type="protein sequence ID" value="KDQ09436.1"/>
    <property type="molecule type" value="Genomic_DNA"/>
</dbReference>
<evidence type="ECO:0000256" key="2">
    <source>
        <dbReference type="ARBA" id="ARBA00009765"/>
    </source>
</evidence>
<evidence type="ECO:0000256" key="7">
    <source>
        <dbReference type="ARBA" id="ARBA00022946"/>
    </source>
</evidence>
<keyword evidence="7" id="KW-0809">Transit peptide</keyword>
<dbReference type="PANTHER" id="PTHR13890:SF0">
    <property type="entry name" value="MAGNESIUM TRANSPORTER MRS2 HOMOLOG, MITOCHONDRIAL"/>
    <property type="match status" value="1"/>
</dbReference>
<evidence type="ECO:0000256" key="10">
    <source>
        <dbReference type="ARBA" id="ARBA00023128"/>
    </source>
</evidence>
<keyword evidence="3 12" id="KW-0813">Transport</keyword>
<evidence type="ECO:0000256" key="1">
    <source>
        <dbReference type="ARBA" id="ARBA00004448"/>
    </source>
</evidence>
<dbReference type="Gene3D" id="2.40.128.330">
    <property type="match status" value="1"/>
</dbReference>
<keyword evidence="9 12" id="KW-0406">Ion transport</keyword>
<dbReference type="OrthoDB" id="10251508at2759"/>
<dbReference type="Pfam" id="PF22099">
    <property type="entry name" value="MRS2-like"/>
    <property type="match status" value="1"/>
</dbReference>
<keyword evidence="4 12" id="KW-0812">Transmembrane</keyword>
<feature type="region of interest" description="Disordered" evidence="13">
    <location>
        <begin position="99"/>
        <end position="118"/>
    </location>
</feature>
<evidence type="ECO:0000313" key="15">
    <source>
        <dbReference type="Proteomes" id="UP000027195"/>
    </source>
</evidence>